<evidence type="ECO:0000256" key="1">
    <source>
        <dbReference type="SAM" id="MobiDB-lite"/>
    </source>
</evidence>
<evidence type="ECO:0000313" key="3">
    <source>
        <dbReference type="EMBL" id="KAL1890630.1"/>
    </source>
</evidence>
<feature type="compositionally biased region" description="Polar residues" evidence="1">
    <location>
        <begin position="282"/>
        <end position="304"/>
    </location>
</feature>
<feature type="compositionally biased region" description="Polar residues" evidence="1">
    <location>
        <begin position="321"/>
        <end position="331"/>
    </location>
</feature>
<feature type="compositionally biased region" description="Pro residues" evidence="1">
    <location>
        <begin position="18"/>
        <end position="28"/>
    </location>
</feature>
<dbReference type="SUPFAM" id="SSF50729">
    <property type="entry name" value="PH domain-like"/>
    <property type="match status" value="2"/>
</dbReference>
<accession>A0ABR3YRK8</accession>
<dbReference type="PANTHER" id="PTHR14336:SF8">
    <property type="entry name" value="PROTEIN OPY1"/>
    <property type="match status" value="1"/>
</dbReference>
<gene>
    <name evidence="3" type="ORF">Sste5346_008146</name>
</gene>
<dbReference type="InterPro" id="IPR001849">
    <property type="entry name" value="PH_domain"/>
</dbReference>
<feature type="region of interest" description="Disordered" evidence="1">
    <location>
        <begin position="202"/>
        <end position="334"/>
    </location>
</feature>
<feature type="compositionally biased region" description="Low complexity" evidence="1">
    <location>
        <begin position="8"/>
        <end position="17"/>
    </location>
</feature>
<dbReference type="Pfam" id="PF00169">
    <property type="entry name" value="PH"/>
    <property type="match status" value="2"/>
</dbReference>
<dbReference type="SMART" id="SM00233">
    <property type="entry name" value="PH"/>
    <property type="match status" value="2"/>
</dbReference>
<evidence type="ECO:0000313" key="4">
    <source>
        <dbReference type="Proteomes" id="UP001583186"/>
    </source>
</evidence>
<feature type="domain" description="PH" evidence="2">
    <location>
        <begin position="72"/>
        <end position="169"/>
    </location>
</feature>
<feature type="region of interest" description="Disordered" evidence="1">
    <location>
        <begin position="1"/>
        <end position="49"/>
    </location>
</feature>
<feature type="compositionally biased region" description="Low complexity" evidence="1">
    <location>
        <begin position="29"/>
        <end position="39"/>
    </location>
</feature>
<dbReference type="CDD" id="cd13299">
    <property type="entry name" value="PH2_PH_fungal"/>
    <property type="match status" value="1"/>
</dbReference>
<dbReference type="Proteomes" id="UP001583186">
    <property type="component" value="Unassembled WGS sequence"/>
</dbReference>
<evidence type="ECO:0000259" key="2">
    <source>
        <dbReference type="PROSITE" id="PS50003"/>
    </source>
</evidence>
<dbReference type="CDD" id="cd13298">
    <property type="entry name" value="PH1_PH_fungal"/>
    <property type="match status" value="1"/>
</dbReference>
<proteinExistence type="predicted"/>
<protein>
    <recommendedName>
        <fullName evidence="2">PH domain-containing protein</fullName>
    </recommendedName>
</protein>
<sequence length="500" mass="55957">MVELQTHAPSAPQASAKPTPPPLPPPSQPTQSMPPSSQAMAIPQAPAQRSQPLTLDTYVSPVNQNGSFEFDRVIKTGYVQRRTQKTKTWRTIFLVLRPNILSIYKTDKEDKLRHKIFLSELTAVSFLRDPKHKREHLFGLYSPSQNYYFQANNTKDAQEWVEAIRGEARIEEEEEEMFLASPLVRRQSYGFANLFQSGGNELSPYNPTHMNNHPDAVAEHERRLVSSSPEPQMLPPRRLSTQQLQTQQQQQQQRPQQHPYNQPESLAWSGNEMGLSDYSDGDVQNQNKLPGMSSDSLTAHSPPSQKVPMHPINEPRRSQTEVRNASQSSGLGSLETDPDRVIWQGWLWLLRSKGGVRQWKDSWAVLRPRNLILYKDETEYAAQLILPLSSIVNVVERDPLSRTKKHCLQIITEEKSYRFSAHDEETLVRCLGAFKSLLTKRRGLEIRAAAAAAAAASPPPTAPTVLPTGVLSTSPSGASPFAPAPHITTLTTPAPVPIST</sequence>
<feature type="domain" description="PH" evidence="2">
    <location>
        <begin position="340"/>
        <end position="439"/>
    </location>
</feature>
<reference evidence="3 4" key="1">
    <citation type="journal article" date="2024" name="IMA Fungus">
        <title>IMA Genome - F19 : A genome assembly and annotation guide to empower mycologists, including annotated draft genome sequences of Ceratocystis pirilliformis, Diaporthe australafricana, Fusarium ophioides, Paecilomyces lecythidis, and Sporothrix stenoceras.</title>
        <authorList>
            <person name="Aylward J."/>
            <person name="Wilson A.M."/>
            <person name="Visagie C.M."/>
            <person name="Spraker J."/>
            <person name="Barnes I."/>
            <person name="Buitendag C."/>
            <person name="Ceriani C."/>
            <person name="Del Mar Angel L."/>
            <person name="du Plessis D."/>
            <person name="Fuchs T."/>
            <person name="Gasser K."/>
            <person name="Kramer D."/>
            <person name="Li W."/>
            <person name="Munsamy K."/>
            <person name="Piso A."/>
            <person name="Price J.L."/>
            <person name="Sonnekus B."/>
            <person name="Thomas C."/>
            <person name="van der Nest A."/>
            <person name="van Dijk A."/>
            <person name="van Heerden A."/>
            <person name="van Vuuren N."/>
            <person name="Yilmaz N."/>
            <person name="Duong T.A."/>
            <person name="van der Merwe N.A."/>
            <person name="Wingfield M.J."/>
            <person name="Wingfield B.D."/>
        </authorList>
    </citation>
    <scope>NUCLEOTIDE SEQUENCE [LARGE SCALE GENOMIC DNA]</scope>
    <source>
        <strain evidence="3 4">CMW 5346</strain>
    </source>
</reference>
<comment type="caution">
    <text evidence="3">The sequence shown here is derived from an EMBL/GenBank/DDBJ whole genome shotgun (WGS) entry which is preliminary data.</text>
</comment>
<dbReference type="InterPro" id="IPR051707">
    <property type="entry name" value="PI-Interact_SigTrans_Reg"/>
</dbReference>
<dbReference type="InterPro" id="IPR011993">
    <property type="entry name" value="PH-like_dom_sf"/>
</dbReference>
<dbReference type="EMBL" id="JAWCUI010000060">
    <property type="protein sequence ID" value="KAL1890630.1"/>
    <property type="molecule type" value="Genomic_DNA"/>
</dbReference>
<dbReference type="PROSITE" id="PS50003">
    <property type="entry name" value="PH_DOMAIN"/>
    <property type="match status" value="2"/>
</dbReference>
<feature type="compositionally biased region" description="Polar residues" evidence="1">
    <location>
        <begin position="202"/>
        <end position="211"/>
    </location>
</feature>
<dbReference type="PANTHER" id="PTHR14336">
    <property type="entry name" value="TANDEM PH DOMAIN CONTAINING PROTEIN"/>
    <property type="match status" value="1"/>
</dbReference>
<name>A0ABR3YRK8_9PEZI</name>
<dbReference type="Gene3D" id="2.30.29.30">
    <property type="entry name" value="Pleckstrin-homology domain (PH domain)/Phosphotyrosine-binding domain (PTB)"/>
    <property type="match status" value="2"/>
</dbReference>
<feature type="compositionally biased region" description="Low complexity" evidence="1">
    <location>
        <begin position="242"/>
        <end position="263"/>
    </location>
</feature>
<organism evidence="3 4">
    <name type="scientific">Sporothrix stenoceras</name>
    <dbReference type="NCBI Taxonomy" id="5173"/>
    <lineage>
        <taxon>Eukaryota</taxon>
        <taxon>Fungi</taxon>
        <taxon>Dikarya</taxon>
        <taxon>Ascomycota</taxon>
        <taxon>Pezizomycotina</taxon>
        <taxon>Sordariomycetes</taxon>
        <taxon>Sordariomycetidae</taxon>
        <taxon>Ophiostomatales</taxon>
        <taxon>Ophiostomataceae</taxon>
        <taxon>Sporothrix</taxon>
    </lineage>
</organism>
<keyword evidence="4" id="KW-1185">Reference proteome</keyword>